<keyword evidence="5 11" id="KW-0812">Transmembrane</keyword>
<keyword evidence="6 13" id="KW-0732">Signal</keyword>
<dbReference type="Gene3D" id="2.170.130.10">
    <property type="entry name" value="TonB-dependent receptor, plug domain"/>
    <property type="match status" value="1"/>
</dbReference>
<keyword evidence="8 11" id="KW-0472">Membrane</keyword>
<dbReference type="InterPro" id="IPR000531">
    <property type="entry name" value="Beta-barrel_TonB"/>
</dbReference>
<dbReference type="CDD" id="cd01347">
    <property type="entry name" value="ligand_gated_channel"/>
    <property type="match status" value="1"/>
</dbReference>
<dbReference type="GO" id="GO:0009279">
    <property type="term" value="C:cell outer membrane"/>
    <property type="evidence" value="ECO:0007669"/>
    <property type="project" value="UniProtKB-SubCell"/>
</dbReference>
<dbReference type="InterPro" id="IPR036942">
    <property type="entry name" value="Beta-barrel_TonB_sf"/>
</dbReference>
<feature type="signal peptide" evidence="13">
    <location>
        <begin position="1"/>
        <end position="28"/>
    </location>
</feature>
<comment type="caution">
    <text evidence="16">The sequence shown here is derived from an EMBL/GenBank/DDBJ whole genome shotgun (WGS) entry which is preliminary data.</text>
</comment>
<keyword evidence="3 11" id="KW-0813">Transport</keyword>
<dbReference type="SUPFAM" id="SSF56935">
    <property type="entry name" value="Porins"/>
    <property type="match status" value="1"/>
</dbReference>
<dbReference type="InterPro" id="IPR037066">
    <property type="entry name" value="Plug_dom_sf"/>
</dbReference>
<keyword evidence="10 11" id="KW-0998">Cell outer membrane</keyword>
<evidence type="ECO:0000256" key="8">
    <source>
        <dbReference type="ARBA" id="ARBA00023136"/>
    </source>
</evidence>
<evidence type="ECO:0000256" key="1">
    <source>
        <dbReference type="ARBA" id="ARBA00004571"/>
    </source>
</evidence>
<evidence type="ECO:0000313" key="17">
    <source>
        <dbReference type="Proteomes" id="UP000070107"/>
    </source>
</evidence>
<keyword evidence="7 12" id="KW-0798">TonB box</keyword>
<evidence type="ECO:0000259" key="14">
    <source>
        <dbReference type="Pfam" id="PF00593"/>
    </source>
</evidence>
<dbReference type="GO" id="GO:0044718">
    <property type="term" value="P:siderophore transmembrane transport"/>
    <property type="evidence" value="ECO:0007669"/>
    <property type="project" value="TreeGrafter"/>
</dbReference>
<dbReference type="RefSeq" id="WP_068881616.1">
    <property type="nucleotide sequence ID" value="NZ_LNTU01000012.1"/>
</dbReference>
<dbReference type="InterPro" id="IPR039426">
    <property type="entry name" value="TonB-dep_rcpt-like"/>
</dbReference>
<evidence type="ECO:0000259" key="15">
    <source>
        <dbReference type="Pfam" id="PF07715"/>
    </source>
</evidence>
<dbReference type="InterPro" id="IPR010949">
    <property type="entry name" value="TonB_Hb/transfer/lactofer_rcpt"/>
</dbReference>
<evidence type="ECO:0000256" key="12">
    <source>
        <dbReference type="RuleBase" id="RU003357"/>
    </source>
</evidence>
<dbReference type="STRING" id="1494590.ATN84_08605"/>
<gene>
    <name evidence="16" type="ORF">ATN84_08605</name>
</gene>
<feature type="domain" description="TonB-dependent receptor-like beta-barrel" evidence="14">
    <location>
        <begin position="240"/>
        <end position="693"/>
    </location>
</feature>
<dbReference type="GO" id="GO:0015344">
    <property type="term" value="F:siderophore uptake transmembrane transporter activity"/>
    <property type="evidence" value="ECO:0007669"/>
    <property type="project" value="TreeGrafter"/>
</dbReference>
<evidence type="ECO:0000256" key="10">
    <source>
        <dbReference type="ARBA" id="ARBA00023237"/>
    </source>
</evidence>
<dbReference type="GO" id="GO:0015232">
    <property type="term" value="F:heme transmembrane transporter activity"/>
    <property type="evidence" value="ECO:0007669"/>
    <property type="project" value="InterPro"/>
</dbReference>
<organism evidence="16 17">
    <name type="scientific">Paramesorhizobium deserti</name>
    <dbReference type="NCBI Taxonomy" id="1494590"/>
    <lineage>
        <taxon>Bacteria</taxon>
        <taxon>Pseudomonadati</taxon>
        <taxon>Pseudomonadota</taxon>
        <taxon>Alphaproteobacteria</taxon>
        <taxon>Hyphomicrobiales</taxon>
        <taxon>Phyllobacteriaceae</taxon>
        <taxon>Paramesorhizobium</taxon>
    </lineage>
</organism>
<dbReference type="NCBIfam" id="TIGR01786">
    <property type="entry name" value="TonB-hemlactrns"/>
    <property type="match status" value="1"/>
</dbReference>
<dbReference type="Gene3D" id="2.40.170.20">
    <property type="entry name" value="TonB-dependent receptor, beta-barrel domain"/>
    <property type="match status" value="1"/>
</dbReference>
<keyword evidence="9" id="KW-0675">Receptor</keyword>
<dbReference type="PANTHER" id="PTHR30069:SF29">
    <property type="entry name" value="HEMOGLOBIN AND HEMOGLOBIN-HAPTOGLOBIN-BINDING PROTEIN 1-RELATED"/>
    <property type="match status" value="1"/>
</dbReference>
<evidence type="ECO:0000256" key="9">
    <source>
        <dbReference type="ARBA" id="ARBA00023170"/>
    </source>
</evidence>
<feature type="chain" id="PRO_5007465391" evidence="13">
    <location>
        <begin position="29"/>
        <end position="730"/>
    </location>
</feature>
<reference evidence="16 17" key="1">
    <citation type="submission" date="2015-11" db="EMBL/GenBank/DDBJ databases">
        <title>Draft genome sequence of Paramesorhizobium deserti A-3-E, a strain highly resistant to diverse beta-lactam antibiotics.</title>
        <authorList>
            <person name="Lv R."/>
            <person name="Yang X."/>
            <person name="Fang N."/>
            <person name="Guo J."/>
            <person name="Luo X."/>
            <person name="Peng F."/>
            <person name="Yang R."/>
            <person name="Cui Y."/>
            <person name="Fang C."/>
            <person name="Song Y."/>
        </authorList>
    </citation>
    <scope>NUCLEOTIDE SEQUENCE [LARGE SCALE GENOMIC DNA]</scope>
    <source>
        <strain evidence="16 17">A-3-E</strain>
    </source>
</reference>
<sequence length="730" mass="80896">MSNISRRFWLSCAAVGALNVSFMGSAGAQDADKQDAIELKPIVVEGQERGINAPTVLTERKTARDMQERQVDRIDDIGRLDPGINYNRTSDSINIRGLGENRVLTTVDGIRIPWLDDGARGVQGGISTVDFDTLSTLDIVRGADSSLFGSGALGGVISLRTLNPEDLLTEGKSWGSLTKGSYDSSDRSWNINQALAARANNTYILLQGGYRTGHERENMGDIGGYGVTRTEKNPAEYDQNNLLFKLHQHVDGGHRFGFTAERFYLNNDVHKLDSSTTTYVPGSFWEDKTRKRERISASYDYDGSGDAWLDQASVILYWQRLTEGDDTSAVRRSPPVGDYRRDNTIEETDVGINAIGLKAVEFGGYTHTFKFGVDGYVSTVKQQALGEDNCTPAIFSCAFLHTNQAEMPEVDGGTLGLFVEDQIALYDNRLRITPGLRFDWYERNPQETPLYEKNPAFDGYPADSSDSKFSPKLRAEWDAAENVVLYAQWAQAFRAPSSTELYMTYGGPGTYLRIGNPDLEPETSNGFDVGARFGDDRFGGSVSIYNNYYKNFIDAVSVSAAEAGVPPGMFPMGITEYVNRAHVQIYGAEAKAHYAFSNGWKTWGGIAFAVGKDTDEDVYLNSVPALKGVVGVGYATETWGTDFMMTAVARRNKVENPDSDYNKTPGYATFDATGWWEPEQFKGLRIQAGVYNIFDKKYWNALDIPDSGSVPKDYYTEPGRTFKISMTQRF</sequence>
<dbReference type="Pfam" id="PF00593">
    <property type="entry name" value="TonB_dep_Rec_b-barrel"/>
    <property type="match status" value="1"/>
</dbReference>
<dbReference type="Pfam" id="PF07715">
    <property type="entry name" value="Plug"/>
    <property type="match status" value="1"/>
</dbReference>
<evidence type="ECO:0000313" key="16">
    <source>
        <dbReference type="EMBL" id="KXF77430.1"/>
    </source>
</evidence>
<evidence type="ECO:0000256" key="4">
    <source>
        <dbReference type="ARBA" id="ARBA00022452"/>
    </source>
</evidence>
<dbReference type="PANTHER" id="PTHR30069">
    <property type="entry name" value="TONB-DEPENDENT OUTER MEMBRANE RECEPTOR"/>
    <property type="match status" value="1"/>
</dbReference>
<dbReference type="InterPro" id="IPR011276">
    <property type="entry name" value="TonB_haem/Hb_rcpt"/>
</dbReference>
<name>A0A135HW58_9HYPH</name>
<evidence type="ECO:0000256" key="2">
    <source>
        <dbReference type="ARBA" id="ARBA00009810"/>
    </source>
</evidence>
<evidence type="ECO:0000256" key="5">
    <source>
        <dbReference type="ARBA" id="ARBA00022692"/>
    </source>
</evidence>
<dbReference type="InterPro" id="IPR012910">
    <property type="entry name" value="Plug_dom"/>
</dbReference>
<keyword evidence="4 11" id="KW-1134">Transmembrane beta strand</keyword>
<protein>
    <submittedName>
        <fullName evidence="16">Heme transporter CcmC</fullName>
    </submittedName>
</protein>
<accession>A0A135HW58</accession>
<dbReference type="NCBIfam" id="TIGR01785">
    <property type="entry name" value="TonB-hemin"/>
    <property type="match status" value="1"/>
</dbReference>
<dbReference type="Proteomes" id="UP000070107">
    <property type="component" value="Unassembled WGS sequence"/>
</dbReference>
<dbReference type="PROSITE" id="PS52016">
    <property type="entry name" value="TONB_DEPENDENT_REC_3"/>
    <property type="match status" value="1"/>
</dbReference>
<evidence type="ECO:0000256" key="6">
    <source>
        <dbReference type="ARBA" id="ARBA00022729"/>
    </source>
</evidence>
<evidence type="ECO:0000256" key="11">
    <source>
        <dbReference type="PROSITE-ProRule" id="PRU01360"/>
    </source>
</evidence>
<evidence type="ECO:0000256" key="13">
    <source>
        <dbReference type="SAM" id="SignalP"/>
    </source>
</evidence>
<dbReference type="AlphaFoldDB" id="A0A135HW58"/>
<proteinExistence type="inferred from homology"/>
<dbReference type="EMBL" id="LNTU01000012">
    <property type="protein sequence ID" value="KXF77430.1"/>
    <property type="molecule type" value="Genomic_DNA"/>
</dbReference>
<evidence type="ECO:0000256" key="7">
    <source>
        <dbReference type="ARBA" id="ARBA00023077"/>
    </source>
</evidence>
<comment type="subcellular location">
    <subcellularLocation>
        <location evidence="1 11">Cell outer membrane</location>
        <topology evidence="1 11">Multi-pass membrane protein</topology>
    </subcellularLocation>
</comment>
<evidence type="ECO:0000256" key="3">
    <source>
        <dbReference type="ARBA" id="ARBA00022448"/>
    </source>
</evidence>
<keyword evidence="17" id="KW-1185">Reference proteome</keyword>
<feature type="domain" description="TonB-dependent receptor plug" evidence="15">
    <location>
        <begin position="61"/>
        <end position="156"/>
    </location>
</feature>
<comment type="similarity">
    <text evidence="2 11 12">Belongs to the TonB-dependent receptor family.</text>
</comment>